<dbReference type="EMBL" id="CM042033">
    <property type="protein sequence ID" value="KAI3775138.1"/>
    <property type="molecule type" value="Genomic_DNA"/>
</dbReference>
<name>A0ACB9FW20_9ASTR</name>
<accession>A0ACB9FW20</accession>
<sequence length="139" mass="16229">MRSMEPKGMILSDNNMDCSCSNFDSRFYQRLDYLWSFLDSTSVAFKGREMEERKLVEGEAAKALINACEMNEKKEKWGERMTGVGFVEQEFADDVVDQARALLKKYDSHWEMRVEEKDGSIGLWWEGQPVSFCSLWKID</sequence>
<gene>
    <name evidence="1" type="ORF">L1987_49707</name>
</gene>
<evidence type="ECO:0000313" key="1">
    <source>
        <dbReference type="EMBL" id="KAI3775138.1"/>
    </source>
</evidence>
<keyword evidence="2" id="KW-1185">Reference proteome</keyword>
<reference evidence="2" key="1">
    <citation type="journal article" date="2022" name="Mol. Ecol. Resour.">
        <title>The genomes of chicory, endive, great burdock and yacon provide insights into Asteraceae palaeo-polyploidization history and plant inulin production.</title>
        <authorList>
            <person name="Fan W."/>
            <person name="Wang S."/>
            <person name="Wang H."/>
            <person name="Wang A."/>
            <person name="Jiang F."/>
            <person name="Liu H."/>
            <person name="Zhao H."/>
            <person name="Xu D."/>
            <person name="Zhang Y."/>
        </authorList>
    </citation>
    <scope>NUCLEOTIDE SEQUENCE [LARGE SCALE GENOMIC DNA]</scope>
    <source>
        <strain evidence="2">cv. Yunnan</strain>
    </source>
</reference>
<protein>
    <submittedName>
        <fullName evidence="1">Uncharacterized protein</fullName>
    </submittedName>
</protein>
<reference evidence="1 2" key="2">
    <citation type="journal article" date="2022" name="Mol. Ecol. Resour.">
        <title>The genomes of chicory, endive, great burdock and yacon provide insights into Asteraceae paleo-polyploidization history and plant inulin production.</title>
        <authorList>
            <person name="Fan W."/>
            <person name="Wang S."/>
            <person name="Wang H."/>
            <person name="Wang A."/>
            <person name="Jiang F."/>
            <person name="Liu H."/>
            <person name="Zhao H."/>
            <person name="Xu D."/>
            <person name="Zhang Y."/>
        </authorList>
    </citation>
    <scope>NUCLEOTIDE SEQUENCE [LARGE SCALE GENOMIC DNA]</scope>
    <source>
        <strain evidence="2">cv. Yunnan</strain>
        <tissue evidence="1">Leaves</tissue>
    </source>
</reference>
<evidence type="ECO:0000313" key="2">
    <source>
        <dbReference type="Proteomes" id="UP001056120"/>
    </source>
</evidence>
<organism evidence="1 2">
    <name type="scientific">Smallanthus sonchifolius</name>
    <dbReference type="NCBI Taxonomy" id="185202"/>
    <lineage>
        <taxon>Eukaryota</taxon>
        <taxon>Viridiplantae</taxon>
        <taxon>Streptophyta</taxon>
        <taxon>Embryophyta</taxon>
        <taxon>Tracheophyta</taxon>
        <taxon>Spermatophyta</taxon>
        <taxon>Magnoliopsida</taxon>
        <taxon>eudicotyledons</taxon>
        <taxon>Gunneridae</taxon>
        <taxon>Pentapetalae</taxon>
        <taxon>asterids</taxon>
        <taxon>campanulids</taxon>
        <taxon>Asterales</taxon>
        <taxon>Asteraceae</taxon>
        <taxon>Asteroideae</taxon>
        <taxon>Heliantheae alliance</taxon>
        <taxon>Millerieae</taxon>
        <taxon>Smallanthus</taxon>
    </lineage>
</organism>
<proteinExistence type="predicted"/>
<dbReference type="Proteomes" id="UP001056120">
    <property type="component" value="Linkage Group LG16"/>
</dbReference>
<comment type="caution">
    <text evidence="1">The sequence shown here is derived from an EMBL/GenBank/DDBJ whole genome shotgun (WGS) entry which is preliminary data.</text>
</comment>